<keyword evidence="2" id="KW-0472">Membrane</keyword>
<reference evidence="3 4" key="1">
    <citation type="submission" date="2020-02" db="EMBL/GenBank/DDBJ databases">
        <authorList>
            <person name="Li X.-J."/>
            <person name="Han X.-M."/>
        </authorList>
    </citation>
    <scope>NUCLEOTIDE SEQUENCE [LARGE SCALE GENOMIC DNA]</scope>
    <source>
        <strain evidence="3 4">CCTCC AB 2017055</strain>
    </source>
</reference>
<dbReference type="RefSeq" id="WP_163735831.1">
    <property type="nucleotide sequence ID" value="NZ_JAAGOA010000005.1"/>
</dbReference>
<feature type="compositionally biased region" description="Basic and acidic residues" evidence="1">
    <location>
        <begin position="69"/>
        <end position="89"/>
    </location>
</feature>
<feature type="transmembrane region" description="Helical" evidence="2">
    <location>
        <begin position="30"/>
        <end position="47"/>
    </location>
</feature>
<keyword evidence="4" id="KW-1185">Reference proteome</keyword>
<dbReference type="InterPro" id="IPR025323">
    <property type="entry name" value="DUF4229"/>
</dbReference>
<evidence type="ECO:0000313" key="3">
    <source>
        <dbReference type="EMBL" id="NEE00316.1"/>
    </source>
</evidence>
<dbReference type="EMBL" id="JAAGOA010000005">
    <property type="protein sequence ID" value="NEE00316.1"/>
    <property type="molecule type" value="Genomic_DNA"/>
</dbReference>
<gene>
    <name evidence="3" type="ORF">G1H10_09060</name>
</gene>
<feature type="transmembrane region" description="Helical" evidence="2">
    <location>
        <begin position="7"/>
        <end position="24"/>
    </location>
</feature>
<accession>A0A6L9S580</accession>
<dbReference type="AlphaFoldDB" id="A0A6L9S580"/>
<protein>
    <submittedName>
        <fullName evidence="3">DUF4229 domain-containing protein</fullName>
    </submittedName>
</protein>
<proteinExistence type="predicted"/>
<evidence type="ECO:0000256" key="2">
    <source>
        <dbReference type="SAM" id="Phobius"/>
    </source>
</evidence>
<evidence type="ECO:0000256" key="1">
    <source>
        <dbReference type="SAM" id="MobiDB-lite"/>
    </source>
</evidence>
<sequence length="103" mass="11213">MAVVRYTLLRLLIFAVIAALFWLIGFRGYVLLLSAVFASGVVSVVVLRRSRDDVSASLDARLSTIKDRLESRTEAEDAWNDAERARTADSEPEQGGSRGGAVA</sequence>
<organism evidence="3 4">
    <name type="scientific">Phytoactinopolyspora halotolerans</name>
    <dbReference type="NCBI Taxonomy" id="1981512"/>
    <lineage>
        <taxon>Bacteria</taxon>
        <taxon>Bacillati</taxon>
        <taxon>Actinomycetota</taxon>
        <taxon>Actinomycetes</taxon>
        <taxon>Jiangellales</taxon>
        <taxon>Jiangellaceae</taxon>
        <taxon>Phytoactinopolyspora</taxon>
    </lineage>
</organism>
<comment type="caution">
    <text evidence="3">The sequence shown here is derived from an EMBL/GenBank/DDBJ whole genome shotgun (WGS) entry which is preliminary data.</text>
</comment>
<evidence type="ECO:0000313" key="4">
    <source>
        <dbReference type="Proteomes" id="UP000475214"/>
    </source>
</evidence>
<keyword evidence="2" id="KW-0812">Transmembrane</keyword>
<name>A0A6L9S580_9ACTN</name>
<keyword evidence="2" id="KW-1133">Transmembrane helix</keyword>
<feature type="region of interest" description="Disordered" evidence="1">
    <location>
        <begin position="69"/>
        <end position="103"/>
    </location>
</feature>
<dbReference type="Pfam" id="PF14012">
    <property type="entry name" value="DUF4229"/>
    <property type="match status" value="1"/>
</dbReference>
<dbReference type="Proteomes" id="UP000475214">
    <property type="component" value="Unassembled WGS sequence"/>
</dbReference>